<dbReference type="InterPro" id="IPR008979">
    <property type="entry name" value="Galactose-bd-like_sf"/>
</dbReference>
<dbReference type="Proteomes" id="UP000002215">
    <property type="component" value="Chromosome"/>
</dbReference>
<organism evidence="3 4">
    <name type="scientific">Chitinophaga pinensis (strain ATCC 43595 / DSM 2588 / LMG 13176 / NBRC 15968 / NCIMB 11800 / UQM 2034)</name>
    <dbReference type="NCBI Taxonomy" id="485918"/>
    <lineage>
        <taxon>Bacteria</taxon>
        <taxon>Pseudomonadati</taxon>
        <taxon>Bacteroidota</taxon>
        <taxon>Chitinophagia</taxon>
        <taxon>Chitinophagales</taxon>
        <taxon>Chitinophagaceae</taxon>
        <taxon>Chitinophaga</taxon>
    </lineage>
</organism>
<protein>
    <submittedName>
        <fullName evidence="3">Coagulation factor 5/8 type domain protein</fullName>
    </submittedName>
</protein>
<reference evidence="3 4" key="2">
    <citation type="journal article" date="2010" name="Stand. Genomic Sci.">
        <title>Complete genome sequence of Chitinophaga pinensis type strain (UQM 2034).</title>
        <authorList>
            <person name="Glavina Del Rio T."/>
            <person name="Abt B."/>
            <person name="Spring S."/>
            <person name="Lapidus A."/>
            <person name="Nolan M."/>
            <person name="Tice H."/>
            <person name="Copeland A."/>
            <person name="Cheng J.F."/>
            <person name="Chen F."/>
            <person name="Bruce D."/>
            <person name="Goodwin L."/>
            <person name="Pitluck S."/>
            <person name="Ivanova N."/>
            <person name="Mavromatis K."/>
            <person name="Mikhailova N."/>
            <person name="Pati A."/>
            <person name="Chen A."/>
            <person name="Palaniappan K."/>
            <person name="Land M."/>
            <person name="Hauser L."/>
            <person name="Chang Y.J."/>
            <person name="Jeffries C.D."/>
            <person name="Chain P."/>
            <person name="Saunders E."/>
            <person name="Detter J.C."/>
            <person name="Brettin T."/>
            <person name="Rohde M."/>
            <person name="Goker M."/>
            <person name="Bristow J."/>
            <person name="Eisen J.A."/>
            <person name="Markowitz V."/>
            <person name="Hugenholtz P."/>
            <person name="Kyrpides N.C."/>
            <person name="Klenk H.P."/>
            <person name="Lucas S."/>
        </authorList>
    </citation>
    <scope>NUCLEOTIDE SEQUENCE [LARGE SCALE GENOMIC DNA]</scope>
    <source>
        <strain evidence="4">ATCC 43595 / DSM 2588 / LMG 13176 / NBRC 15968 / NCIMB 11800 / UQM 2034</strain>
    </source>
</reference>
<dbReference type="PROSITE" id="PS50022">
    <property type="entry name" value="FA58C_3"/>
    <property type="match status" value="1"/>
</dbReference>
<sequence length="752" mass="84722">MFRMMHSLLLIMTLLTYNSCQSSKGNIDLVSGGSSKYVIILPDEATKHETKAAALLQDYIKRLSGASLPIITEKAFKDQPGVFIGNTEYTSSLYPEKLKGEGFLIATGKQDIYIKGGTGKGILYGVYTLLENYFGCRKYADIPVFIPVSKQLQLPQQLRDRQMPAFLYRETYYPAAFNDEYLEWHKLHRFEDLWGLWGHSFFKILPPKTYFAAHPDYYALVNGKRQASQLCLSNEGVYTFMVDYFRKAIADNPDAMYWSIAPEDGGGFCTCDQCSKANAAEGGPQGTLIRFINRIAAAFPAQQFTTLAYQYTAHPPLKTKPAGNVYIMLSSIDAYRQEPLSSISSAAAFRRDLEGWSAVTEHIFLWDYTTQFTNYLAPFPDYNNQQANLQYLAAHKVQGVFSQGSGDTYSDMAAYNSYLQAKLLWNPGLTTEEITSDFLNGYYGKAGPFVAQYLQALTNTLHITKTQLDIYGNPVNNYKNYLSPEAIDQYSSLLDKAEKAVEGNDSLLARVYNTRLPLEYTVLQQSRFFGTEKFGYLIPEGNGFTVNPRWPERVKKFVAQCKLAGVKELSEGGGSPATYQQEWDQIFSRKWINSLAFRGKVSLVNSWAEDYPAKKEQTLTDGLQGDKDFSINWLFIYGKDLIATVDLGTEQTVKEIQLNFLQDARHYIFNPTDIIVETSVDGANFTPAGKQQTSPLATEEYDAKINTYRFSLPAVKARYIRVTGKCLQTIPAWRDAPAAKKAAICCDEIYVL</sequence>
<dbReference type="InterPro" id="IPR032287">
    <property type="entry name" value="DUF4838"/>
</dbReference>
<dbReference type="AlphaFoldDB" id="A0A979G2J0"/>
<evidence type="ECO:0000313" key="4">
    <source>
        <dbReference type="Proteomes" id="UP000002215"/>
    </source>
</evidence>
<accession>A0A979G2J0</accession>
<dbReference type="GO" id="GO:0046559">
    <property type="term" value="F:alpha-glucuronidase activity"/>
    <property type="evidence" value="ECO:0007669"/>
    <property type="project" value="InterPro"/>
</dbReference>
<dbReference type="SUPFAM" id="SSF55545">
    <property type="entry name" value="beta-N-acetylhexosaminidase-like domain"/>
    <property type="match status" value="1"/>
</dbReference>
<proteinExistence type="predicted"/>
<dbReference type="Pfam" id="PF00754">
    <property type="entry name" value="F5_F8_type_C"/>
    <property type="match status" value="1"/>
</dbReference>
<evidence type="ECO:0000259" key="2">
    <source>
        <dbReference type="PROSITE" id="PS50022"/>
    </source>
</evidence>
<dbReference type="InterPro" id="IPR000421">
    <property type="entry name" value="FA58C"/>
</dbReference>
<reference evidence="4" key="1">
    <citation type="submission" date="2009-08" db="EMBL/GenBank/DDBJ databases">
        <title>The complete genome of Chitinophaga pinensis DSM 2588.</title>
        <authorList>
            <consortium name="US DOE Joint Genome Institute (JGI-PGF)"/>
            <person name="Lucas S."/>
            <person name="Copeland A."/>
            <person name="Lapidus A."/>
            <person name="Glavina del Rio T."/>
            <person name="Dalin E."/>
            <person name="Tice H."/>
            <person name="Bruce D."/>
            <person name="Goodwin L."/>
            <person name="Pitluck S."/>
            <person name="Kyrpides N."/>
            <person name="Mavromatis K."/>
            <person name="Ivanova N."/>
            <person name="Mikhailova N."/>
            <person name="Sims D."/>
            <person name="Meinche L."/>
            <person name="Brettin T."/>
            <person name="Detter J.C."/>
            <person name="Han C."/>
            <person name="Larimer F."/>
            <person name="Land M."/>
            <person name="Hauser L."/>
            <person name="Markowitz V."/>
            <person name="Cheng J.-F."/>
            <person name="Hugenholtz P."/>
            <person name="Woyke T."/>
            <person name="Wu D."/>
            <person name="Spring S."/>
            <person name="Klenk H.-P."/>
            <person name="Eisen J.A."/>
        </authorList>
    </citation>
    <scope>NUCLEOTIDE SEQUENCE [LARGE SCALE GENOMIC DNA]</scope>
    <source>
        <strain evidence="4">ATCC 43595 / DSM 2588 / LMG 13176 / NBRC 15968 / NCIMB 11800 / UQM 2034</strain>
    </source>
</reference>
<dbReference type="KEGG" id="cpi:Cpin_2251"/>
<evidence type="ECO:0000256" key="1">
    <source>
        <dbReference type="ARBA" id="ARBA00022801"/>
    </source>
</evidence>
<dbReference type="GO" id="GO:0045493">
    <property type="term" value="P:xylan catabolic process"/>
    <property type="evidence" value="ECO:0007669"/>
    <property type="project" value="InterPro"/>
</dbReference>
<keyword evidence="1" id="KW-0378">Hydrolase</keyword>
<name>A0A979G2J0_CHIPD</name>
<evidence type="ECO:0000313" key="3">
    <source>
        <dbReference type="EMBL" id="ACU59742.1"/>
    </source>
</evidence>
<dbReference type="PANTHER" id="PTHR47406:SF2">
    <property type="entry name" value="ALPHA GLUCURONIDASE N-TERMINAL DOMAIN-CONTAINING PROTEIN"/>
    <property type="match status" value="1"/>
</dbReference>
<dbReference type="InterPro" id="IPR005154">
    <property type="entry name" value="Glyco_hydro_67_aGlcAse_N"/>
</dbReference>
<dbReference type="OrthoDB" id="1099022at2"/>
<dbReference type="EMBL" id="CP001699">
    <property type="protein sequence ID" value="ACU59742.1"/>
    <property type="molecule type" value="Genomic_DNA"/>
</dbReference>
<dbReference type="Gene3D" id="3.30.379.10">
    <property type="entry name" value="Chitobiase/beta-hexosaminidase domain 2-like"/>
    <property type="match status" value="1"/>
</dbReference>
<dbReference type="InterPro" id="IPR029018">
    <property type="entry name" value="Hex-like_dom2"/>
</dbReference>
<dbReference type="Pfam" id="PF16126">
    <property type="entry name" value="DUF4838"/>
    <property type="match status" value="1"/>
</dbReference>
<dbReference type="PANTHER" id="PTHR47406">
    <property type="entry name" value="COAGULATION FACTOR 5/8 TYPE, C-TERMINAL"/>
    <property type="match status" value="1"/>
</dbReference>
<dbReference type="SUPFAM" id="SSF49785">
    <property type="entry name" value="Galactose-binding domain-like"/>
    <property type="match status" value="1"/>
</dbReference>
<dbReference type="Gene3D" id="2.60.120.260">
    <property type="entry name" value="Galactose-binding domain-like"/>
    <property type="match status" value="1"/>
</dbReference>
<feature type="domain" description="F5/8 type C" evidence="2">
    <location>
        <begin position="633"/>
        <end position="746"/>
    </location>
</feature>
<gene>
    <name evidence="3" type="ordered locus">Cpin_2251</name>
</gene>
<dbReference type="Pfam" id="PF03648">
    <property type="entry name" value="Glyco_hydro_67N"/>
    <property type="match status" value="1"/>
</dbReference>